<keyword evidence="6" id="KW-1185">Reference proteome</keyword>
<feature type="chain" id="PRO_5004833704" description="FAD-binding PCMH-type domain-containing protein" evidence="3">
    <location>
        <begin position="19"/>
        <end position="613"/>
    </location>
</feature>
<reference evidence="6" key="1">
    <citation type="journal article" date="2015" name="BMC Genomics">
        <title>Genomic and transcriptomic analysis of the endophytic fungus Pestalotiopsis fici reveals its lifestyle and high potential for synthesis of natural products.</title>
        <authorList>
            <person name="Wang X."/>
            <person name="Zhang X."/>
            <person name="Liu L."/>
            <person name="Xiang M."/>
            <person name="Wang W."/>
            <person name="Sun X."/>
            <person name="Che Y."/>
            <person name="Guo L."/>
            <person name="Liu G."/>
            <person name="Guo L."/>
            <person name="Wang C."/>
            <person name="Yin W.B."/>
            <person name="Stadler M."/>
            <person name="Zhang X."/>
            <person name="Liu X."/>
        </authorList>
    </citation>
    <scope>NUCLEOTIDE SEQUENCE [LARGE SCALE GENOMIC DNA]</scope>
    <source>
        <strain evidence="6">W106-1 / CGMCC3.15140</strain>
    </source>
</reference>
<keyword evidence="2" id="KW-0560">Oxidoreductase</keyword>
<evidence type="ECO:0000256" key="3">
    <source>
        <dbReference type="SAM" id="SignalP"/>
    </source>
</evidence>
<proteinExistence type="inferred from homology"/>
<evidence type="ECO:0000313" key="5">
    <source>
        <dbReference type="EMBL" id="ETS73175.1"/>
    </source>
</evidence>
<dbReference type="AlphaFoldDB" id="W3WGX7"/>
<organism evidence="5 6">
    <name type="scientific">Pestalotiopsis fici (strain W106-1 / CGMCC3.15140)</name>
    <dbReference type="NCBI Taxonomy" id="1229662"/>
    <lineage>
        <taxon>Eukaryota</taxon>
        <taxon>Fungi</taxon>
        <taxon>Dikarya</taxon>
        <taxon>Ascomycota</taxon>
        <taxon>Pezizomycotina</taxon>
        <taxon>Sordariomycetes</taxon>
        <taxon>Xylariomycetidae</taxon>
        <taxon>Amphisphaeriales</taxon>
        <taxon>Sporocadaceae</taxon>
        <taxon>Pestalotiopsis</taxon>
    </lineage>
</organism>
<dbReference type="InterPro" id="IPR050432">
    <property type="entry name" value="FAD-linked_Oxidoreductases_BP"/>
</dbReference>
<dbReference type="OrthoDB" id="9983560at2759"/>
<dbReference type="SUPFAM" id="SSF56176">
    <property type="entry name" value="FAD-binding/transporter-associated domain-like"/>
    <property type="match status" value="1"/>
</dbReference>
<keyword evidence="3" id="KW-0732">Signal</keyword>
<dbReference type="InterPro" id="IPR016166">
    <property type="entry name" value="FAD-bd_PCMH"/>
</dbReference>
<dbReference type="InterPro" id="IPR006094">
    <property type="entry name" value="Oxid_FAD_bind_N"/>
</dbReference>
<dbReference type="KEGG" id="pfy:PFICI_15120"/>
<sequence length="613" mass="65867">MARLRLILLQICIPIVVGSCLDHDERIAALNVSLNGMLRTSRPFAAPCFSSFEGKPQPVDEEACLAVRDNYTTNAFRVEQAAAFMNNQNEMCVSDPADQCILDNTVTPAGLPPSNATCRRGNIPDYYVEVTDAQDIISVLSFSNAYGFPLSIKNSGHDYMTRSGAKAAGGLSSIELWVHNLKGLEYQEDFVPEGCNDGVGRAISVAAGESTGAAYEFADAQNVTILGGYSPTIALSGGWVQGGGHSPLAPVYGLGVDRVVDFKLVTPDGVLRVANACQNPDLFRALRGGGGGTFGVVLEATHRVEPELPIAVASITIPSNSTDDTVLEWIGLEASESYAWGRQGWGGHVAGLYVKHFNPIPQYANLSDGGAAAQATMQRATDFALAHGGTSIVEVVPNWLAAWNKYVVPGALNSAGQARFLTSRLVPTEALSTDTGVQDVLALIDYSISLGAQPKSFYVPVSTPFVAQDVPAGRRSGSGGAYSTGTSVTPAWYSAIWSLSSGWSLGWNSTVAQRLESFVNLTKITQRSEQLYPDSGSYHNEANPFTPDWKTAWWGDNYEFLLDIKKRYDPNNILKCWKCVGWDEEPAASVGPSYDFKCLAELQDKIDQTLSAE</sequence>
<dbReference type="RefSeq" id="XP_007841892.1">
    <property type="nucleotide sequence ID" value="XM_007843701.1"/>
</dbReference>
<dbReference type="InterPro" id="IPR012951">
    <property type="entry name" value="BBE"/>
</dbReference>
<dbReference type="PANTHER" id="PTHR13878">
    <property type="entry name" value="GULONOLACTONE OXIDASE"/>
    <property type="match status" value="1"/>
</dbReference>
<protein>
    <recommendedName>
        <fullName evidence="4">FAD-binding PCMH-type domain-containing protein</fullName>
    </recommendedName>
</protein>
<dbReference type="InParanoid" id="W3WGX7"/>
<dbReference type="PANTHER" id="PTHR13878:SF91">
    <property type="entry name" value="FAD BINDING DOMAIN PROTEIN (AFU_ORTHOLOGUE AFUA_6G12070)-RELATED"/>
    <property type="match status" value="1"/>
</dbReference>
<evidence type="ECO:0000313" key="6">
    <source>
        <dbReference type="Proteomes" id="UP000030651"/>
    </source>
</evidence>
<dbReference type="Pfam" id="PF01565">
    <property type="entry name" value="FAD_binding_4"/>
    <property type="match status" value="1"/>
</dbReference>
<dbReference type="InterPro" id="IPR016169">
    <property type="entry name" value="FAD-bd_PCMH_sub2"/>
</dbReference>
<feature type="domain" description="FAD-binding PCMH-type" evidence="4">
    <location>
        <begin position="120"/>
        <end position="307"/>
    </location>
</feature>
<name>W3WGX7_PESFW</name>
<dbReference type="EMBL" id="KI912123">
    <property type="protein sequence ID" value="ETS73175.1"/>
    <property type="molecule type" value="Genomic_DNA"/>
</dbReference>
<dbReference type="GO" id="GO:0071949">
    <property type="term" value="F:FAD binding"/>
    <property type="evidence" value="ECO:0007669"/>
    <property type="project" value="InterPro"/>
</dbReference>
<dbReference type="HOGENOM" id="CLU_018354_4_4_1"/>
<evidence type="ECO:0000256" key="2">
    <source>
        <dbReference type="ARBA" id="ARBA00023002"/>
    </source>
</evidence>
<dbReference type="Proteomes" id="UP000030651">
    <property type="component" value="Unassembled WGS sequence"/>
</dbReference>
<accession>W3WGX7</accession>
<dbReference type="InterPro" id="IPR036318">
    <property type="entry name" value="FAD-bd_PCMH-like_sf"/>
</dbReference>
<dbReference type="GeneID" id="19280133"/>
<dbReference type="eggNOG" id="ENOG502QQWK">
    <property type="taxonomic scope" value="Eukaryota"/>
</dbReference>
<comment type="similarity">
    <text evidence="1">Belongs to the oxygen-dependent FAD-linked oxidoreductase family.</text>
</comment>
<dbReference type="PROSITE" id="PS51257">
    <property type="entry name" value="PROKAR_LIPOPROTEIN"/>
    <property type="match status" value="1"/>
</dbReference>
<feature type="signal peptide" evidence="3">
    <location>
        <begin position="1"/>
        <end position="18"/>
    </location>
</feature>
<dbReference type="Pfam" id="PF08031">
    <property type="entry name" value="BBE"/>
    <property type="match status" value="1"/>
</dbReference>
<dbReference type="OMA" id="TSWYPFY"/>
<evidence type="ECO:0000259" key="4">
    <source>
        <dbReference type="PROSITE" id="PS51387"/>
    </source>
</evidence>
<gene>
    <name evidence="5" type="ORF">PFICI_15120</name>
</gene>
<dbReference type="GO" id="GO:0016491">
    <property type="term" value="F:oxidoreductase activity"/>
    <property type="evidence" value="ECO:0007669"/>
    <property type="project" value="UniProtKB-KW"/>
</dbReference>
<dbReference type="Gene3D" id="3.30.465.10">
    <property type="match status" value="2"/>
</dbReference>
<dbReference type="PROSITE" id="PS51387">
    <property type="entry name" value="FAD_PCMH"/>
    <property type="match status" value="1"/>
</dbReference>
<evidence type="ECO:0000256" key="1">
    <source>
        <dbReference type="ARBA" id="ARBA00005466"/>
    </source>
</evidence>